<dbReference type="AlphaFoldDB" id="A0A392MPX7"/>
<evidence type="ECO:0000313" key="2">
    <source>
        <dbReference type="EMBL" id="MCH89303.1"/>
    </source>
</evidence>
<feature type="compositionally biased region" description="Polar residues" evidence="1">
    <location>
        <begin position="1"/>
        <end position="23"/>
    </location>
</feature>
<reference evidence="2 3" key="1">
    <citation type="journal article" date="2018" name="Front. Plant Sci.">
        <title>Red Clover (Trifolium pratense) and Zigzag Clover (T. medium) - A Picture of Genomic Similarities and Differences.</title>
        <authorList>
            <person name="Dluhosova J."/>
            <person name="Istvanek J."/>
            <person name="Nedelnik J."/>
            <person name="Repkova J."/>
        </authorList>
    </citation>
    <scope>NUCLEOTIDE SEQUENCE [LARGE SCALE GENOMIC DNA]</scope>
    <source>
        <strain evidence="3">cv. 10/8</strain>
        <tissue evidence="2">Leaf</tissue>
    </source>
</reference>
<sequence>MSQTKCSTTIHKAKSEMSQTRCPTSIPRAKSKMKTNLTKAKEYYECEGFGHIKIECPNYLKKQKKEIMITWSDSNEDEEETTNRVRAFTRKYETDNSSDEDLAEEELAETYRMMATKWE</sequence>
<organism evidence="2 3">
    <name type="scientific">Trifolium medium</name>
    <dbReference type="NCBI Taxonomy" id="97028"/>
    <lineage>
        <taxon>Eukaryota</taxon>
        <taxon>Viridiplantae</taxon>
        <taxon>Streptophyta</taxon>
        <taxon>Embryophyta</taxon>
        <taxon>Tracheophyta</taxon>
        <taxon>Spermatophyta</taxon>
        <taxon>Magnoliopsida</taxon>
        <taxon>eudicotyledons</taxon>
        <taxon>Gunneridae</taxon>
        <taxon>Pentapetalae</taxon>
        <taxon>rosids</taxon>
        <taxon>fabids</taxon>
        <taxon>Fabales</taxon>
        <taxon>Fabaceae</taxon>
        <taxon>Papilionoideae</taxon>
        <taxon>50 kb inversion clade</taxon>
        <taxon>NPAAA clade</taxon>
        <taxon>Hologalegina</taxon>
        <taxon>IRL clade</taxon>
        <taxon>Trifolieae</taxon>
        <taxon>Trifolium</taxon>
    </lineage>
</organism>
<protein>
    <submittedName>
        <fullName evidence="2">Gag-pol polyprotein</fullName>
    </submittedName>
</protein>
<dbReference type="Proteomes" id="UP000265520">
    <property type="component" value="Unassembled WGS sequence"/>
</dbReference>
<feature type="region of interest" description="Disordered" evidence="1">
    <location>
        <begin position="1"/>
        <end position="25"/>
    </location>
</feature>
<name>A0A392MPX7_9FABA</name>
<evidence type="ECO:0000256" key="1">
    <source>
        <dbReference type="SAM" id="MobiDB-lite"/>
    </source>
</evidence>
<gene>
    <name evidence="2" type="ORF">A2U01_0010198</name>
</gene>
<comment type="caution">
    <text evidence="2">The sequence shown here is derived from an EMBL/GenBank/DDBJ whole genome shotgun (WGS) entry which is preliminary data.</text>
</comment>
<accession>A0A392MPX7</accession>
<keyword evidence="3" id="KW-1185">Reference proteome</keyword>
<proteinExistence type="predicted"/>
<dbReference type="EMBL" id="LXQA010015875">
    <property type="protein sequence ID" value="MCH89303.1"/>
    <property type="molecule type" value="Genomic_DNA"/>
</dbReference>
<evidence type="ECO:0000313" key="3">
    <source>
        <dbReference type="Proteomes" id="UP000265520"/>
    </source>
</evidence>